<evidence type="ECO:0000313" key="2">
    <source>
        <dbReference type="EMBL" id="BDS11974.1"/>
    </source>
</evidence>
<feature type="chain" id="PRO_5038138198" evidence="1">
    <location>
        <begin position="19"/>
        <end position="261"/>
    </location>
</feature>
<evidence type="ECO:0000313" key="3">
    <source>
        <dbReference type="Proteomes" id="UP001060919"/>
    </source>
</evidence>
<accession>A0A915YFA8</accession>
<dbReference type="RefSeq" id="WP_264793102.1">
    <property type="nucleotide sequence ID" value="NZ_AP026867.1"/>
</dbReference>
<dbReference type="Proteomes" id="UP001060919">
    <property type="component" value="Chromosome"/>
</dbReference>
<proteinExistence type="predicted"/>
<dbReference type="EMBL" id="AP026867">
    <property type="protein sequence ID" value="BDS11974.1"/>
    <property type="molecule type" value="Genomic_DNA"/>
</dbReference>
<keyword evidence="3" id="KW-1185">Reference proteome</keyword>
<protein>
    <submittedName>
        <fullName evidence="2">Uncharacterized protein</fullName>
    </submittedName>
</protein>
<dbReference type="AlphaFoldDB" id="A0A915YFA8"/>
<keyword evidence="1" id="KW-0732">Signal</keyword>
<dbReference type="PROSITE" id="PS51257">
    <property type="entry name" value="PROKAR_LIPOPROTEIN"/>
    <property type="match status" value="1"/>
</dbReference>
<feature type="signal peptide" evidence="1">
    <location>
        <begin position="1"/>
        <end position="18"/>
    </location>
</feature>
<gene>
    <name evidence="2" type="ORF">AsAng_0026890</name>
</gene>
<dbReference type="KEGG" id="aup:AsAng_0026890"/>
<name>A0A915YFA8_9BACT</name>
<reference evidence="2" key="1">
    <citation type="submission" date="2022-09" db="EMBL/GenBank/DDBJ databases">
        <title>Aureispira anguillicida sp. nov., isolated from Leptocephalus of Japanese eel Anguilla japonica.</title>
        <authorList>
            <person name="Yuasa K."/>
            <person name="Mekata T."/>
            <person name="Ikunari K."/>
        </authorList>
    </citation>
    <scope>NUCLEOTIDE SEQUENCE</scope>
    <source>
        <strain evidence="2">EL160426</strain>
    </source>
</reference>
<sequence>MKKTYYYFVLMIFTLLVACTSPPDPVQVSLSETSIAKTGLASNPIMFKVVVKNTSNQDATIEWERTDLQNITGWTYDINGTASSTGRLNILANSSVEVTLTMMPNGKVGKGGGKIDFYDVTNPQLTIQTVQYTFTTLASYFRLNLASAANQTGYSTSVFDYSHLVWVANDNSTPIRVEWARTNEYRNPAAWYIFPKTNLLCYSSSVIRHYVDVPPMDSIPFKLGFEHQGVVGSASSTTVFWVDTDSINSVKSQPFSYTVIP</sequence>
<organism evidence="2 3">
    <name type="scientific">Aureispira anguillae</name>
    <dbReference type="NCBI Taxonomy" id="2864201"/>
    <lineage>
        <taxon>Bacteria</taxon>
        <taxon>Pseudomonadati</taxon>
        <taxon>Bacteroidota</taxon>
        <taxon>Saprospiria</taxon>
        <taxon>Saprospirales</taxon>
        <taxon>Saprospiraceae</taxon>
        <taxon>Aureispira</taxon>
    </lineage>
</organism>
<evidence type="ECO:0000256" key="1">
    <source>
        <dbReference type="SAM" id="SignalP"/>
    </source>
</evidence>